<accession>A0A2T7BFG6</accession>
<proteinExistence type="predicted"/>
<evidence type="ECO:0000313" key="2">
    <source>
        <dbReference type="Proteomes" id="UP000244450"/>
    </source>
</evidence>
<reference evidence="1 2" key="1">
    <citation type="submission" date="2018-04" db="EMBL/GenBank/DDBJ databases">
        <title>Chitinophaga fuyangensis sp. nov., isolated from soil in a chemical factory.</title>
        <authorList>
            <person name="Chen K."/>
        </authorList>
    </citation>
    <scope>NUCLEOTIDE SEQUENCE [LARGE SCALE GENOMIC DNA]</scope>
    <source>
        <strain evidence="1 2">LY-1</strain>
    </source>
</reference>
<gene>
    <name evidence="1" type="ORF">DCC81_11975</name>
</gene>
<dbReference type="EMBL" id="QCYK01000002">
    <property type="protein sequence ID" value="PUZ25025.1"/>
    <property type="molecule type" value="Genomic_DNA"/>
</dbReference>
<name>A0A2T7BFG6_9BACT</name>
<sequence>MAPTGVGATPGLVFSNELQDVAFADPTTVSREISDTRPEFIKKVSRQLTAKDRIGLDVDAAGAPAKFYDWSWWKNIDNLATQLNFLLLYDDGTLEIPRAEGSLVGMPATLQVWRGQEKVQAGYIVDLKSLSINFLGDPLSFNAPTISLNTCPDLAGLF</sequence>
<keyword evidence="2" id="KW-1185">Reference proteome</keyword>
<evidence type="ECO:0000313" key="1">
    <source>
        <dbReference type="EMBL" id="PUZ25025.1"/>
    </source>
</evidence>
<dbReference type="Proteomes" id="UP000244450">
    <property type="component" value="Unassembled WGS sequence"/>
</dbReference>
<protein>
    <submittedName>
        <fullName evidence="1">Uncharacterized protein</fullName>
    </submittedName>
</protein>
<comment type="caution">
    <text evidence="1">The sequence shown here is derived from an EMBL/GenBank/DDBJ whole genome shotgun (WGS) entry which is preliminary data.</text>
</comment>
<organism evidence="1 2">
    <name type="scientific">Chitinophaga parva</name>
    <dbReference type="NCBI Taxonomy" id="2169414"/>
    <lineage>
        <taxon>Bacteria</taxon>
        <taxon>Pseudomonadati</taxon>
        <taxon>Bacteroidota</taxon>
        <taxon>Chitinophagia</taxon>
        <taxon>Chitinophagales</taxon>
        <taxon>Chitinophagaceae</taxon>
        <taxon>Chitinophaga</taxon>
    </lineage>
</organism>
<dbReference type="AlphaFoldDB" id="A0A2T7BFG6"/>